<keyword evidence="2" id="KW-1185">Reference proteome</keyword>
<name>A0AAF0J3Y8_9BASI</name>
<reference evidence="1" key="1">
    <citation type="submission" date="2023-03" db="EMBL/GenBank/DDBJ databases">
        <title>Mating type loci evolution in Malassezia.</title>
        <authorList>
            <person name="Coelho M.A."/>
        </authorList>
    </citation>
    <scope>NUCLEOTIDE SEQUENCE</scope>
    <source>
        <strain evidence="1">CBS 9557</strain>
    </source>
</reference>
<organism evidence="1 2">
    <name type="scientific">Malassezia nana</name>
    <dbReference type="NCBI Taxonomy" id="180528"/>
    <lineage>
        <taxon>Eukaryota</taxon>
        <taxon>Fungi</taxon>
        <taxon>Dikarya</taxon>
        <taxon>Basidiomycota</taxon>
        <taxon>Ustilaginomycotina</taxon>
        <taxon>Malasseziomycetes</taxon>
        <taxon>Malasseziales</taxon>
        <taxon>Malasseziaceae</taxon>
        <taxon>Malassezia</taxon>
    </lineage>
</organism>
<dbReference type="EMBL" id="CP119898">
    <property type="protein sequence ID" value="WFD28507.1"/>
    <property type="molecule type" value="Genomic_DNA"/>
</dbReference>
<proteinExistence type="predicted"/>
<protein>
    <submittedName>
        <fullName evidence="1">Uncharacterized protein</fullName>
    </submittedName>
</protein>
<gene>
    <name evidence="1" type="ORF">MNAN1_003519</name>
</gene>
<dbReference type="AlphaFoldDB" id="A0AAF0J3Y8"/>
<evidence type="ECO:0000313" key="2">
    <source>
        <dbReference type="Proteomes" id="UP001213623"/>
    </source>
</evidence>
<sequence length="363" mass="40801">MDTSESDDPDLLTRLAMLPANTRSQMVDPDTLLSWFPNVQLLSLGSVELQAFSKSIQCISPTSFTLVFDGNETLLSHIFGGTSSTHALSRLRRRLRHLHVIGINPQSELTGLPMPLTILEPLCAGSFTAGSCFDARALSAQATNADRTAPGVRHLRYDTRKFSFRPLDIFATRLRYFFQRVDVPQPSEAAARVLENLGLGLMDCLEICWRKDVAQNAREKINLERQRDILRTSMYTGGWPQELRGAWTDRGIWRGNAEEAFRLELKDAISELYGWDDEPVHAYLDGAYVDRIRAGFSERENTVIHRLSELLAPAYATDGQPVDVRLQVRRPGTFLRVGEEQAALYVSERVALFSEQACKDPSV</sequence>
<accession>A0AAF0J3Y8</accession>
<dbReference type="Proteomes" id="UP001213623">
    <property type="component" value="Chromosome 7"/>
</dbReference>
<evidence type="ECO:0000313" key="1">
    <source>
        <dbReference type="EMBL" id="WFD28507.1"/>
    </source>
</evidence>